<feature type="region of interest" description="Disordered" evidence="1">
    <location>
        <begin position="49"/>
        <end position="81"/>
    </location>
</feature>
<reference evidence="2 3" key="1">
    <citation type="submission" date="2019-08" db="EMBL/GenBank/DDBJ databases">
        <title>A chromosome-level genome assembly, high-density linkage maps, and genome scans reveal the genomic architecture of hybrid incompatibilities underlying speciation via character displacement in darters (Percidae: Etheostominae).</title>
        <authorList>
            <person name="Moran R.L."/>
            <person name="Catchen J.M."/>
            <person name="Fuller R.C."/>
        </authorList>
    </citation>
    <scope>NUCLEOTIDE SEQUENCE [LARGE SCALE GENOMIC DNA]</scope>
    <source>
        <strain evidence="2">EspeVRDwgs_2016</strain>
        <tissue evidence="2">Muscle</tissue>
    </source>
</reference>
<evidence type="ECO:0000313" key="3">
    <source>
        <dbReference type="Proteomes" id="UP000327493"/>
    </source>
</evidence>
<proteinExistence type="predicted"/>
<evidence type="ECO:0000256" key="1">
    <source>
        <dbReference type="SAM" id="MobiDB-lite"/>
    </source>
</evidence>
<dbReference type="Proteomes" id="UP000327493">
    <property type="component" value="Chromosome 7"/>
</dbReference>
<dbReference type="AlphaFoldDB" id="A0A5J5DCC3"/>
<dbReference type="EMBL" id="VOFY01000007">
    <property type="protein sequence ID" value="KAA8591459.1"/>
    <property type="molecule type" value="Genomic_DNA"/>
</dbReference>
<sequence length="81" mass="8813">MGNWECLCSTIQERVDVDKSETEGDHVLAAAVQRPILAIHPSEGRALTVSQPAERRPMSLSGSLRPGQAEAGWEEKQGHCC</sequence>
<gene>
    <name evidence="2" type="ORF">FQN60_002402</name>
</gene>
<keyword evidence="3" id="KW-1185">Reference proteome</keyword>
<protein>
    <submittedName>
        <fullName evidence="2">Uncharacterized protein</fullName>
    </submittedName>
</protein>
<name>A0A5J5DCC3_9PERO</name>
<accession>A0A5J5DCC3</accession>
<comment type="caution">
    <text evidence="2">The sequence shown here is derived from an EMBL/GenBank/DDBJ whole genome shotgun (WGS) entry which is preliminary data.</text>
</comment>
<organism evidence="2 3">
    <name type="scientific">Etheostoma spectabile</name>
    <name type="common">orangethroat darter</name>
    <dbReference type="NCBI Taxonomy" id="54343"/>
    <lineage>
        <taxon>Eukaryota</taxon>
        <taxon>Metazoa</taxon>
        <taxon>Chordata</taxon>
        <taxon>Craniata</taxon>
        <taxon>Vertebrata</taxon>
        <taxon>Euteleostomi</taxon>
        <taxon>Actinopterygii</taxon>
        <taxon>Neopterygii</taxon>
        <taxon>Teleostei</taxon>
        <taxon>Neoteleostei</taxon>
        <taxon>Acanthomorphata</taxon>
        <taxon>Eupercaria</taxon>
        <taxon>Perciformes</taxon>
        <taxon>Percoidei</taxon>
        <taxon>Percidae</taxon>
        <taxon>Etheostomatinae</taxon>
        <taxon>Etheostoma</taxon>
    </lineage>
</organism>
<evidence type="ECO:0000313" key="2">
    <source>
        <dbReference type="EMBL" id="KAA8591459.1"/>
    </source>
</evidence>